<dbReference type="GO" id="GO:0016020">
    <property type="term" value="C:membrane"/>
    <property type="evidence" value="ECO:0007669"/>
    <property type="project" value="InterPro"/>
</dbReference>
<keyword evidence="2 4" id="KW-1133">Transmembrane helix</keyword>
<dbReference type="RefSeq" id="WP_103424797.1">
    <property type="nucleotide sequence ID" value="NZ_CP026309.1"/>
</dbReference>
<dbReference type="EMBL" id="CP026309">
    <property type="protein sequence ID" value="AUV81109.1"/>
    <property type="molecule type" value="Genomic_DNA"/>
</dbReference>
<name>A0A2I8VJ76_9EURY</name>
<dbReference type="KEGG" id="srub:C2R22_05070"/>
<evidence type="ECO:0000313" key="7">
    <source>
        <dbReference type="Proteomes" id="UP000236584"/>
    </source>
</evidence>
<evidence type="ECO:0000259" key="5">
    <source>
        <dbReference type="PROSITE" id="PS50929"/>
    </source>
</evidence>
<dbReference type="GO" id="GO:0005524">
    <property type="term" value="F:ATP binding"/>
    <property type="evidence" value="ECO:0007669"/>
    <property type="project" value="InterPro"/>
</dbReference>
<organism evidence="6 7">
    <name type="scientific">Salinigranum rubrum</name>
    <dbReference type="NCBI Taxonomy" id="755307"/>
    <lineage>
        <taxon>Archaea</taxon>
        <taxon>Methanobacteriati</taxon>
        <taxon>Methanobacteriota</taxon>
        <taxon>Stenosarchaea group</taxon>
        <taxon>Halobacteria</taxon>
        <taxon>Halobacteriales</taxon>
        <taxon>Haloferacaceae</taxon>
        <taxon>Salinigranum</taxon>
    </lineage>
</organism>
<dbReference type="GO" id="GO:0140359">
    <property type="term" value="F:ABC-type transporter activity"/>
    <property type="evidence" value="ECO:0007669"/>
    <property type="project" value="InterPro"/>
</dbReference>
<dbReference type="PROSITE" id="PS50929">
    <property type="entry name" value="ABC_TM1F"/>
    <property type="match status" value="1"/>
</dbReference>
<evidence type="ECO:0000313" key="6">
    <source>
        <dbReference type="EMBL" id="AUV81109.1"/>
    </source>
</evidence>
<keyword evidence="1 4" id="KW-0812">Transmembrane</keyword>
<dbReference type="Proteomes" id="UP000236584">
    <property type="component" value="Chromosome"/>
</dbReference>
<evidence type="ECO:0000256" key="1">
    <source>
        <dbReference type="ARBA" id="ARBA00022692"/>
    </source>
</evidence>
<feature type="domain" description="ABC transmembrane type-1" evidence="5">
    <location>
        <begin position="30"/>
        <end position="155"/>
    </location>
</feature>
<dbReference type="InterPro" id="IPR036640">
    <property type="entry name" value="ABC1_TM_sf"/>
</dbReference>
<dbReference type="GeneID" id="43932834"/>
<accession>A0A2I8VJ76</accession>
<feature type="transmembrane region" description="Helical" evidence="4">
    <location>
        <begin position="89"/>
        <end position="114"/>
    </location>
</feature>
<dbReference type="InterPro" id="IPR011527">
    <property type="entry name" value="ABC1_TM_dom"/>
</dbReference>
<keyword evidence="7" id="KW-1185">Reference proteome</keyword>
<dbReference type="Gene3D" id="1.20.1560.10">
    <property type="entry name" value="ABC transporter type 1, transmembrane domain"/>
    <property type="match status" value="1"/>
</dbReference>
<keyword evidence="3 4" id="KW-0472">Membrane</keyword>
<evidence type="ECO:0000256" key="4">
    <source>
        <dbReference type="SAM" id="Phobius"/>
    </source>
</evidence>
<protein>
    <recommendedName>
        <fullName evidence="5">ABC transmembrane type-1 domain-containing protein</fullName>
    </recommendedName>
</protein>
<evidence type="ECO:0000256" key="3">
    <source>
        <dbReference type="ARBA" id="ARBA00023136"/>
    </source>
</evidence>
<evidence type="ECO:0000256" key="2">
    <source>
        <dbReference type="ARBA" id="ARBA00022989"/>
    </source>
</evidence>
<gene>
    <name evidence="6" type="ORF">C2R22_05070</name>
</gene>
<reference evidence="6 7" key="1">
    <citation type="submission" date="2018-01" db="EMBL/GenBank/DDBJ databases">
        <title>Complete genome sequence of Salinigranum rubrum GX10T, an extremely halophilic archaeon isolated from a marine solar saltern.</title>
        <authorList>
            <person name="Han S."/>
        </authorList>
    </citation>
    <scope>NUCLEOTIDE SEQUENCE [LARGE SCALE GENOMIC DNA]</scope>
    <source>
        <strain evidence="6 7">GX10</strain>
    </source>
</reference>
<dbReference type="SUPFAM" id="SSF90123">
    <property type="entry name" value="ABC transporter transmembrane region"/>
    <property type="match status" value="1"/>
</dbReference>
<sequence length="187" mass="19789">MEPTGAPLSPRRKLRLVWAAVRTNTALATAVLLLSLLAAVLEGIGLSFMLPIIEMATSGGVPPTDGDRVLSAFVAASDLLGVPFTLGTVLAGITLVVGARFGVQFLVAWLLAVLETRYVRDLRTRVFDAALDARVERLDELGSDELLNAIITQTEYHSAVVGGPSSSPSGCSSARCISPWRWCSPPS</sequence>
<proteinExistence type="predicted"/>
<dbReference type="AlphaFoldDB" id="A0A2I8VJ76"/>